<dbReference type="AlphaFoldDB" id="A0A915HWH1"/>
<reference evidence="2" key="1">
    <citation type="submission" date="2022-11" db="UniProtKB">
        <authorList>
            <consortium name="WormBaseParasite"/>
        </authorList>
    </citation>
    <scope>IDENTIFICATION</scope>
</reference>
<keyword evidence="1" id="KW-1185">Reference proteome</keyword>
<accession>A0A915HWH1</accession>
<sequence>MITAHQGTLTKALAAEHTELHSICSYDQKLLTPITTFSYSVSLRPLSRKRRAFHDSGAKFGTLS</sequence>
<dbReference type="Proteomes" id="UP000887565">
    <property type="component" value="Unplaced"/>
</dbReference>
<proteinExistence type="predicted"/>
<name>A0A915HWH1_ROMCU</name>
<evidence type="ECO:0000313" key="1">
    <source>
        <dbReference type="Proteomes" id="UP000887565"/>
    </source>
</evidence>
<protein>
    <submittedName>
        <fullName evidence="2">Uncharacterized protein</fullName>
    </submittedName>
</protein>
<dbReference type="WBParaSite" id="nRc.2.0.1.t05768-RA">
    <property type="protein sequence ID" value="nRc.2.0.1.t05768-RA"/>
    <property type="gene ID" value="nRc.2.0.1.g05768"/>
</dbReference>
<evidence type="ECO:0000313" key="2">
    <source>
        <dbReference type="WBParaSite" id="nRc.2.0.1.t05768-RA"/>
    </source>
</evidence>
<organism evidence="1 2">
    <name type="scientific">Romanomermis culicivorax</name>
    <name type="common">Nematode worm</name>
    <dbReference type="NCBI Taxonomy" id="13658"/>
    <lineage>
        <taxon>Eukaryota</taxon>
        <taxon>Metazoa</taxon>
        <taxon>Ecdysozoa</taxon>
        <taxon>Nematoda</taxon>
        <taxon>Enoplea</taxon>
        <taxon>Dorylaimia</taxon>
        <taxon>Mermithida</taxon>
        <taxon>Mermithoidea</taxon>
        <taxon>Mermithidae</taxon>
        <taxon>Romanomermis</taxon>
    </lineage>
</organism>